<reference evidence="1 2" key="1">
    <citation type="submission" date="2017-09" db="EMBL/GenBank/DDBJ databases">
        <title>The diverse metabolic capabilities of V. boronicumulans make it an excellent choice for continued studies on novel biodegradation.</title>
        <authorList>
            <person name="Sun S."/>
        </authorList>
    </citation>
    <scope>NUCLEOTIDE SEQUENCE [LARGE SCALE GENOMIC DNA]</scope>
    <source>
        <strain evidence="1 2">J1</strain>
    </source>
</reference>
<dbReference type="EMBL" id="CP023284">
    <property type="protein sequence ID" value="ATA53191.1"/>
    <property type="molecule type" value="Genomic_DNA"/>
</dbReference>
<dbReference type="Proteomes" id="UP000217154">
    <property type="component" value="Chromosome"/>
</dbReference>
<gene>
    <name evidence="1" type="ORF">CKY39_08195</name>
</gene>
<evidence type="ECO:0000313" key="2">
    <source>
        <dbReference type="Proteomes" id="UP000217154"/>
    </source>
</evidence>
<proteinExistence type="predicted"/>
<sequence>MKVLFPNPFGRAPASAQAVDALQRRLGFSNAYAAFLRTQNGFSLYEMEQAGDIAAHVRPDGTASSASHANFRVLNSFGASDSHCDLETLQAESLLAAWFLDIGSDPAGNPFVEVLHGRHKGRIASLDHDLFAGKLDTQEFLADMELAHLPSLGLDAQADALCDEAQGLVWFHASGMQSFLDHCIHCDDDFWGFVVDERAP</sequence>
<accession>A0A250DGD2</accession>
<name>A0A250DGD2_9BURK</name>
<evidence type="ECO:0000313" key="1">
    <source>
        <dbReference type="EMBL" id="ATA53191.1"/>
    </source>
</evidence>
<protein>
    <submittedName>
        <fullName evidence="1">SMI1/KNR4 family protein</fullName>
    </submittedName>
</protein>
<dbReference type="RefSeq" id="WP_095744063.1">
    <property type="nucleotide sequence ID" value="NZ_CP023284.1"/>
</dbReference>
<organism evidence="1 2">
    <name type="scientific">Variovorax boronicumulans</name>
    <dbReference type="NCBI Taxonomy" id="436515"/>
    <lineage>
        <taxon>Bacteria</taxon>
        <taxon>Pseudomonadati</taxon>
        <taxon>Pseudomonadota</taxon>
        <taxon>Betaproteobacteria</taxon>
        <taxon>Burkholderiales</taxon>
        <taxon>Comamonadaceae</taxon>
        <taxon>Variovorax</taxon>
    </lineage>
</organism>
<dbReference type="KEGG" id="vbo:CKY39_08195"/>
<dbReference type="AlphaFoldDB" id="A0A250DGD2"/>